<dbReference type="InterPro" id="IPR008271">
    <property type="entry name" value="Ser/Thr_kinase_AS"/>
</dbReference>
<dbReference type="InterPro" id="IPR013229">
    <property type="entry name" value="PEGA"/>
</dbReference>
<feature type="domain" description="Protein kinase" evidence="6">
    <location>
        <begin position="15"/>
        <end position="295"/>
    </location>
</feature>
<dbReference type="InterPro" id="IPR017441">
    <property type="entry name" value="Protein_kinase_ATP_BS"/>
</dbReference>
<keyword evidence="5" id="KW-0812">Transmembrane</keyword>
<dbReference type="PROSITE" id="PS00108">
    <property type="entry name" value="PROTEIN_KINASE_ST"/>
    <property type="match status" value="1"/>
</dbReference>
<evidence type="ECO:0000256" key="4">
    <source>
        <dbReference type="SAM" id="MobiDB-lite"/>
    </source>
</evidence>
<dbReference type="PANTHER" id="PTHR23150">
    <property type="entry name" value="SULFATASE MODIFYING FACTOR 1, 2"/>
    <property type="match status" value="1"/>
</dbReference>
<sequence length="861" mass="95417">MPTTRVRPDPKIPDHEVLRRIGGGAYGEVWLARGVTGALRAVKVLWREDFEDERSFEREFEGILKYEPISRDHPGLVNVLHVGRSLEGPAFYYYVMELGDDIVSGGDINPIEYEARTVRSDVKRAGGKRLDTGLCIEVGQRLAEALKHLHDSGLAHRDVKPANVIFVNGKAKLADIGLVATRGQRTFVGTEGFVPPEGPGSAQADVYSLGKVLYEMATGKDRLDFPELPDELPDGPERRQWLALNQVICDVCEPHVSRRTIRTAGELGEALNSLRTGRHRRRRRPIGAFLMSMLLGVGLMWGGWEAVHRSPLADAFGLVPPPTPPAPPRKAFIKVTSTPDGADVIDVVDRESGMGELIGRTPTDVLDSYVGEELSLRILRDGYQPYEVTTVVPMSAAEEPLVISAVLKVYSPPAQNEPWTDQVGVDYRPLGEGHESVGPVGEKAWKAYAEAEQRPQDVAQIIKMDLGGKKVSAVVTSDAEAKKYCEWLVRAGVEQGYLTTDHEALPQFQKDFPKNGLKPAARKENWKPFRVLVRRIPYSRVMVETVPPGAEIYLNGLSQGSSSGPLLLDQVRPGRIELMASLEGYKSETRTINLGEKEFKELKIELRKNKSVVITDLWDNSLGMRMIPAGDGWMVAAWETRRSDYQAYVRATGARLPELPIVGEKEGEHPVVSVSREESEAFCEWLTEKERKEDRLTRSLEYRLPTDFEWSELAGTMEIAGTSPATRDRLKPRIFFWGANWPPVAAIANLGPIEGFQDGYDTTAPVGSFPANENGVFDLCGNVQEWVSDSYSRLNNENGVLRGGSWGSVQEKDLYVGSRNPQPPDATDPTYGFRVVLAKKKAEPAEDPDEESEDEDGSDPD</sequence>
<feature type="binding site" evidence="3">
    <location>
        <position position="43"/>
    </location>
    <ligand>
        <name>ATP</name>
        <dbReference type="ChEBI" id="CHEBI:30616"/>
    </ligand>
</feature>
<dbReference type="InterPro" id="IPR051043">
    <property type="entry name" value="Sulfatase_Mod_Factor_Kinase"/>
</dbReference>
<dbReference type="SUPFAM" id="SSF56112">
    <property type="entry name" value="Protein kinase-like (PK-like)"/>
    <property type="match status" value="1"/>
</dbReference>
<feature type="region of interest" description="Disordered" evidence="4">
    <location>
        <begin position="817"/>
        <end position="861"/>
    </location>
</feature>
<dbReference type="Pfam" id="PF00069">
    <property type="entry name" value="Pkinase"/>
    <property type="match status" value="1"/>
</dbReference>
<accession>A0ABN6H910</accession>
<keyword evidence="1 3" id="KW-0547">Nucleotide-binding</keyword>
<evidence type="ECO:0000256" key="5">
    <source>
        <dbReference type="SAM" id="Phobius"/>
    </source>
</evidence>
<organism evidence="7 8">
    <name type="scientific">Haloferula helveola</name>
    <dbReference type="NCBI Taxonomy" id="490095"/>
    <lineage>
        <taxon>Bacteria</taxon>
        <taxon>Pseudomonadati</taxon>
        <taxon>Verrucomicrobiota</taxon>
        <taxon>Verrucomicrobiia</taxon>
        <taxon>Verrucomicrobiales</taxon>
        <taxon>Verrucomicrobiaceae</taxon>
        <taxon>Haloferula</taxon>
    </lineage>
</organism>
<keyword evidence="5" id="KW-1133">Transmembrane helix</keyword>
<evidence type="ECO:0000256" key="1">
    <source>
        <dbReference type="ARBA" id="ARBA00022741"/>
    </source>
</evidence>
<dbReference type="InterPro" id="IPR016187">
    <property type="entry name" value="CTDL_fold"/>
</dbReference>
<dbReference type="SUPFAM" id="SSF56436">
    <property type="entry name" value="C-type lectin-like"/>
    <property type="match status" value="1"/>
</dbReference>
<dbReference type="Pfam" id="PF03781">
    <property type="entry name" value="FGE-sulfatase"/>
    <property type="match status" value="1"/>
</dbReference>
<name>A0ABN6H910_9BACT</name>
<evidence type="ECO:0000313" key="8">
    <source>
        <dbReference type="Proteomes" id="UP001374893"/>
    </source>
</evidence>
<evidence type="ECO:0000256" key="3">
    <source>
        <dbReference type="PROSITE-ProRule" id="PRU10141"/>
    </source>
</evidence>
<evidence type="ECO:0000259" key="6">
    <source>
        <dbReference type="PROSITE" id="PS50011"/>
    </source>
</evidence>
<dbReference type="RefSeq" id="WP_338687116.1">
    <property type="nucleotide sequence ID" value="NZ_AP024702.1"/>
</dbReference>
<dbReference type="SMART" id="SM00220">
    <property type="entry name" value="S_TKc"/>
    <property type="match status" value="1"/>
</dbReference>
<dbReference type="InterPro" id="IPR005532">
    <property type="entry name" value="SUMF_dom"/>
</dbReference>
<dbReference type="PROSITE" id="PS50011">
    <property type="entry name" value="PROTEIN_KINASE_DOM"/>
    <property type="match status" value="1"/>
</dbReference>
<gene>
    <name evidence="7" type="ORF">HAHE_40800</name>
</gene>
<dbReference type="InterPro" id="IPR000719">
    <property type="entry name" value="Prot_kinase_dom"/>
</dbReference>
<keyword evidence="5" id="KW-0472">Membrane</keyword>
<dbReference type="InterPro" id="IPR011009">
    <property type="entry name" value="Kinase-like_dom_sf"/>
</dbReference>
<dbReference type="PROSITE" id="PS00107">
    <property type="entry name" value="PROTEIN_KINASE_ATP"/>
    <property type="match status" value="1"/>
</dbReference>
<dbReference type="InterPro" id="IPR042095">
    <property type="entry name" value="SUMF_sf"/>
</dbReference>
<feature type="compositionally biased region" description="Acidic residues" evidence="4">
    <location>
        <begin position="845"/>
        <end position="861"/>
    </location>
</feature>
<evidence type="ECO:0000256" key="2">
    <source>
        <dbReference type="ARBA" id="ARBA00022840"/>
    </source>
</evidence>
<feature type="transmembrane region" description="Helical" evidence="5">
    <location>
        <begin position="285"/>
        <end position="304"/>
    </location>
</feature>
<dbReference type="Gene3D" id="1.10.510.10">
    <property type="entry name" value="Transferase(Phosphotransferase) domain 1"/>
    <property type="match status" value="1"/>
</dbReference>
<protein>
    <submittedName>
        <fullName evidence="7">PEGA domain-containing protein</fullName>
    </submittedName>
</protein>
<dbReference type="PANTHER" id="PTHR23150:SF19">
    <property type="entry name" value="FORMYLGLYCINE-GENERATING ENZYME"/>
    <property type="match status" value="1"/>
</dbReference>
<dbReference type="Proteomes" id="UP001374893">
    <property type="component" value="Chromosome"/>
</dbReference>
<dbReference type="Gene3D" id="3.90.1580.10">
    <property type="entry name" value="paralog of FGE (formylglycine-generating enzyme)"/>
    <property type="match status" value="1"/>
</dbReference>
<reference evidence="7 8" key="1">
    <citation type="submission" date="2021-06" db="EMBL/GenBank/DDBJ databases">
        <title>Complete genome of Haloferula helveola possessing various polysaccharide degrading enzymes.</title>
        <authorList>
            <person name="Takami H."/>
            <person name="Huang C."/>
            <person name="Hamasaki K."/>
        </authorList>
    </citation>
    <scope>NUCLEOTIDE SEQUENCE [LARGE SCALE GENOMIC DNA]</scope>
    <source>
        <strain evidence="7 8">CN-1</strain>
    </source>
</reference>
<dbReference type="Pfam" id="PF08308">
    <property type="entry name" value="PEGA"/>
    <property type="match status" value="1"/>
</dbReference>
<keyword evidence="2 3" id="KW-0067">ATP-binding</keyword>
<proteinExistence type="predicted"/>
<evidence type="ECO:0000313" key="7">
    <source>
        <dbReference type="EMBL" id="BCX50172.1"/>
    </source>
</evidence>
<keyword evidence="8" id="KW-1185">Reference proteome</keyword>
<dbReference type="EMBL" id="AP024702">
    <property type="protein sequence ID" value="BCX50172.1"/>
    <property type="molecule type" value="Genomic_DNA"/>
</dbReference>